<dbReference type="GO" id="GO:0016616">
    <property type="term" value="F:oxidoreductase activity, acting on the CH-OH group of donors, NAD or NADP as acceptor"/>
    <property type="evidence" value="ECO:0007669"/>
    <property type="project" value="TreeGrafter"/>
</dbReference>
<dbReference type="AlphaFoldDB" id="A0A1B4ZCA6"/>
<dbReference type="Gene3D" id="3.40.50.720">
    <property type="entry name" value="NAD(P)-binding Rossmann-like Domain"/>
    <property type="match status" value="1"/>
</dbReference>
<comment type="similarity">
    <text evidence="2">Belongs to the NAD(P)-dependent epimerase/dehydratase family. Dihydroflavonol-4-reductase subfamily.</text>
</comment>
<evidence type="ECO:0000259" key="3">
    <source>
        <dbReference type="Pfam" id="PF01370"/>
    </source>
</evidence>
<dbReference type="CDD" id="cd08946">
    <property type="entry name" value="SDR_e"/>
    <property type="match status" value="1"/>
</dbReference>
<dbReference type="InterPro" id="IPR050425">
    <property type="entry name" value="NAD(P)_dehydrat-like"/>
</dbReference>
<dbReference type="InterPro" id="IPR001509">
    <property type="entry name" value="Epimerase_deHydtase"/>
</dbReference>
<accession>A0A1B4ZCA6</accession>
<protein>
    <submittedName>
        <fullName evidence="4">NAD-dependent epimerase/dehydratase</fullName>
    </submittedName>
</protein>
<proteinExistence type="inferred from homology"/>
<evidence type="ECO:0000256" key="1">
    <source>
        <dbReference type="ARBA" id="ARBA00023002"/>
    </source>
</evidence>
<dbReference type="SUPFAM" id="SSF51735">
    <property type="entry name" value="NAD(P)-binding Rossmann-fold domains"/>
    <property type="match status" value="1"/>
</dbReference>
<keyword evidence="1" id="KW-0560">Oxidoreductase</keyword>
<dbReference type="Pfam" id="PF01370">
    <property type="entry name" value="Epimerase"/>
    <property type="match status" value="1"/>
</dbReference>
<feature type="domain" description="NAD-dependent epimerase/dehydratase" evidence="3">
    <location>
        <begin position="21"/>
        <end position="180"/>
    </location>
</feature>
<dbReference type="PANTHER" id="PTHR10366">
    <property type="entry name" value="NAD DEPENDENT EPIMERASE/DEHYDRATASE"/>
    <property type="match status" value="1"/>
</dbReference>
<evidence type="ECO:0000313" key="4">
    <source>
        <dbReference type="EMBL" id="BAV57070.1"/>
    </source>
</evidence>
<dbReference type="InterPro" id="IPR036291">
    <property type="entry name" value="NAD(P)-bd_dom_sf"/>
</dbReference>
<reference evidence="4" key="1">
    <citation type="journal article" date="2016" name="ChemBioChem">
        <title>Five-Membered Cyclitol Phosphate Formation by a myo-Inositol Phosphate Synthase Orthologue in the Biosynthesis of the Carbocyclic Nucleoside Antibiotic Aristeromycin.</title>
        <authorList>
            <person name="Kudo F."/>
            <person name="Tsunoda T."/>
            <person name="Takashima M."/>
            <person name="Eguchi T."/>
        </authorList>
    </citation>
    <scope>NUCLEOTIDE SEQUENCE</scope>
    <source>
        <strain evidence="4">NBRC 13005</strain>
    </source>
</reference>
<dbReference type="SMR" id="A0A1B4ZCA6"/>
<dbReference type="PANTHER" id="PTHR10366:SF564">
    <property type="entry name" value="STEROL-4-ALPHA-CARBOXYLATE 3-DEHYDROGENASE, DECARBOXYLATING"/>
    <property type="match status" value="1"/>
</dbReference>
<gene>
    <name evidence="4" type="primary">ari15</name>
</gene>
<name>A0A1B4ZCA6_9ACTN</name>
<evidence type="ECO:0000256" key="2">
    <source>
        <dbReference type="ARBA" id="ARBA00023445"/>
    </source>
</evidence>
<dbReference type="EMBL" id="LC054541">
    <property type="protein sequence ID" value="BAV57070.1"/>
    <property type="molecule type" value="Genomic_DNA"/>
</dbReference>
<sequence length="311" mass="32997">MGRAVEFTPGRVSVMQQPGHVVVTGAAGLVGSAIVRRLRAAGCPVVGVDRRPSPDTTVVADLRDPAAWRHALAGAGAVVHTAALHAPHVGVRPEDEFHEINVTATRDLLEASSAAGVRRFVYTSSTSVYGHALEPVDEAVWVTEDLVCRPRDIYDETKLAAERLVLSAAGAMSTVCLRIARCFPEPPAVLARHRLYRGVDMADVTQAHLLAVRGPGEAAGVLNIAGPYPWRVEDGGQLRHDPADLITRRIPEVAAGFGRHGWALPTSIDRVYVSARAGEVLGYRPRRGVTALLAEARTADHPPTSGGASPA</sequence>
<organism evidence="4">
    <name type="scientific">Streptomyces citricolor</name>
    <dbReference type="NCBI Taxonomy" id="212427"/>
    <lineage>
        <taxon>Bacteria</taxon>
        <taxon>Bacillati</taxon>
        <taxon>Actinomycetota</taxon>
        <taxon>Actinomycetes</taxon>
        <taxon>Kitasatosporales</taxon>
        <taxon>Streptomycetaceae</taxon>
        <taxon>Streptomyces</taxon>
    </lineage>
</organism>